<dbReference type="Pfam" id="PF07498">
    <property type="entry name" value="Rho_N"/>
    <property type="match status" value="1"/>
</dbReference>
<dbReference type="InterPro" id="IPR036361">
    <property type="entry name" value="SAP_dom_sf"/>
</dbReference>
<evidence type="ECO:0000313" key="4">
    <source>
        <dbReference type="Proteomes" id="UP000636709"/>
    </source>
</evidence>
<protein>
    <recommendedName>
        <fullName evidence="2">Rho termination factor-like N-terminal domain-containing protein</fullName>
    </recommendedName>
</protein>
<dbReference type="PANTHER" id="PTHR34449:SF2">
    <property type="entry name" value="RHO TERMINATION FACTOR"/>
    <property type="match status" value="1"/>
</dbReference>
<dbReference type="InterPro" id="IPR011112">
    <property type="entry name" value="Rho-like_N"/>
</dbReference>
<organism evidence="3 4">
    <name type="scientific">Digitaria exilis</name>
    <dbReference type="NCBI Taxonomy" id="1010633"/>
    <lineage>
        <taxon>Eukaryota</taxon>
        <taxon>Viridiplantae</taxon>
        <taxon>Streptophyta</taxon>
        <taxon>Embryophyta</taxon>
        <taxon>Tracheophyta</taxon>
        <taxon>Spermatophyta</taxon>
        <taxon>Magnoliopsida</taxon>
        <taxon>Liliopsida</taxon>
        <taxon>Poales</taxon>
        <taxon>Poaceae</taxon>
        <taxon>PACMAD clade</taxon>
        <taxon>Panicoideae</taxon>
        <taxon>Panicodae</taxon>
        <taxon>Paniceae</taxon>
        <taxon>Anthephorinae</taxon>
        <taxon>Digitaria</taxon>
    </lineage>
</organism>
<dbReference type="Gene3D" id="1.10.720.30">
    <property type="entry name" value="SAP domain"/>
    <property type="match status" value="1"/>
</dbReference>
<dbReference type="Proteomes" id="UP000636709">
    <property type="component" value="Unassembled WGS sequence"/>
</dbReference>
<dbReference type="OrthoDB" id="652255at2759"/>
<feature type="domain" description="Rho termination factor-like N-terminal" evidence="2">
    <location>
        <begin position="131"/>
        <end position="161"/>
    </location>
</feature>
<evidence type="ECO:0000259" key="2">
    <source>
        <dbReference type="Pfam" id="PF07498"/>
    </source>
</evidence>
<dbReference type="EMBL" id="JACEFO010002379">
    <property type="protein sequence ID" value="KAF8663301.1"/>
    <property type="molecule type" value="Genomic_DNA"/>
</dbReference>
<accession>A0A835E6Q9</accession>
<gene>
    <name evidence="3" type="ORF">HU200_055913</name>
</gene>
<dbReference type="PANTHER" id="PTHR34449">
    <property type="entry name" value="RHO TERMINATION FACTOR"/>
    <property type="match status" value="1"/>
</dbReference>
<dbReference type="GO" id="GO:0006353">
    <property type="term" value="P:DNA-templated transcription termination"/>
    <property type="evidence" value="ECO:0007669"/>
    <property type="project" value="InterPro"/>
</dbReference>
<comment type="caution">
    <text evidence="3">The sequence shown here is derived from an EMBL/GenBank/DDBJ whole genome shotgun (WGS) entry which is preliminary data.</text>
</comment>
<dbReference type="AlphaFoldDB" id="A0A835E6Q9"/>
<sequence>MGGMALPHHQISPIPLRKATFAAPFALQKDGLLFCTAPRQGFLRPTCATASVIRSDTNEAAVPNAVRKHSKEELIAFFRDIQSSIAESSPKASRRTRKPSSDPFEEADKRKRSYDGSADDFSEEQGRKTNLEDMKVAELRELARARRMRGYSKLKRGELIDRLKGVIM</sequence>
<reference evidence="3" key="1">
    <citation type="submission" date="2020-07" db="EMBL/GenBank/DDBJ databases">
        <title>Genome sequence and genetic diversity analysis of an under-domesticated orphan crop, white fonio (Digitaria exilis).</title>
        <authorList>
            <person name="Bennetzen J.L."/>
            <person name="Chen S."/>
            <person name="Ma X."/>
            <person name="Wang X."/>
            <person name="Yssel A.E.J."/>
            <person name="Chaluvadi S.R."/>
            <person name="Johnson M."/>
            <person name="Gangashetty P."/>
            <person name="Hamidou F."/>
            <person name="Sanogo M.D."/>
            <person name="Zwaenepoel A."/>
            <person name="Wallace J."/>
            <person name="Van De Peer Y."/>
            <person name="Van Deynze A."/>
        </authorList>
    </citation>
    <scope>NUCLEOTIDE SEQUENCE</scope>
    <source>
        <tissue evidence="3">Leaves</tissue>
    </source>
</reference>
<feature type="region of interest" description="Disordered" evidence="1">
    <location>
        <begin position="87"/>
        <end position="136"/>
    </location>
</feature>
<keyword evidence="4" id="KW-1185">Reference proteome</keyword>
<evidence type="ECO:0000256" key="1">
    <source>
        <dbReference type="SAM" id="MobiDB-lite"/>
    </source>
</evidence>
<feature type="compositionally biased region" description="Basic and acidic residues" evidence="1">
    <location>
        <begin position="124"/>
        <end position="136"/>
    </location>
</feature>
<evidence type="ECO:0000313" key="3">
    <source>
        <dbReference type="EMBL" id="KAF8663301.1"/>
    </source>
</evidence>
<proteinExistence type="predicted"/>
<name>A0A835E6Q9_9POAL</name>